<comment type="caution">
    <text evidence="6">The sequence shown here is derived from an EMBL/GenBank/DDBJ whole genome shotgun (WGS) entry which is preliminary data.</text>
</comment>
<name>A0A2T8HRI1_9RHOB</name>
<dbReference type="GO" id="GO:0043190">
    <property type="term" value="C:ATP-binding cassette (ABC) transporter complex"/>
    <property type="evidence" value="ECO:0007669"/>
    <property type="project" value="InterPro"/>
</dbReference>
<dbReference type="PROSITE" id="PS51318">
    <property type="entry name" value="TAT"/>
    <property type="match status" value="1"/>
</dbReference>
<organism evidence="6 7">
    <name type="scientific">Pararhodobacter oceanensis</name>
    <dbReference type="NCBI Taxonomy" id="2172121"/>
    <lineage>
        <taxon>Bacteria</taxon>
        <taxon>Pseudomonadati</taxon>
        <taxon>Pseudomonadota</taxon>
        <taxon>Alphaproteobacteria</taxon>
        <taxon>Rhodobacterales</taxon>
        <taxon>Paracoccaceae</taxon>
        <taxon>Pararhodobacter</taxon>
    </lineage>
</organism>
<evidence type="ECO:0000313" key="7">
    <source>
        <dbReference type="Proteomes" id="UP000245911"/>
    </source>
</evidence>
<evidence type="ECO:0000256" key="4">
    <source>
        <dbReference type="ARBA" id="ARBA00022729"/>
    </source>
</evidence>
<proteinExistence type="inferred from homology"/>
<sequence>MTNFLGQGKLSRRGLLQGGAALGAAALLGMPQGLQAQPRRGGMLRIAVVQGGVNDTLDPTTFNGGQHIFLGWCLRNNLTEIGADGALKPELAESWESDDAITWRFNLRRGVEFHNGKPFTAEDVIASLNLHRGEDSTSGAKALLDGVTEITSEGDHLVRVVLSGPNADFPFTLSDYHFNICPVMPDGTVDVSGTGTGGYILENFDPGVRTRLRRNPNYWKEGAAHFDEGEVLLINDPTAATNALVTGEVHAIESSEYRTLALLGRRPDIQVESVPGGFHGTFAMNSAIAPFNDNNLRLALKYGIDRQAIVDMVLKGHGVVANDHPISPMMPYHDAELEQRPYDPERARYHLQQAGHDELTLRLSVSDGLYVGAVDAVTMYREHAAPAGLDIEVLREPGDGYWSDVWMRKPFFAGSWGPRPVPDMILTSAYASNAAWNEGAFSNARFDELLVAARGELDQTRRASMYAEMQRLLSDEGGSIIPFFRNHVYGRSTNVAHSGQVGSDWPLDGHRAMERWWTA</sequence>
<dbReference type="InterPro" id="IPR019546">
    <property type="entry name" value="TAT_signal_bac_arc"/>
</dbReference>
<evidence type="ECO:0000259" key="5">
    <source>
        <dbReference type="Pfam" id="PF00496"/>
    </source>
</evidence>
<gene>
    <name evidence="6" type="ORF">DDE20_14865</name>
</gene>
<keyword evidence="7" id="KW-1185">Reference proteome</keyword>
<dbReference type="InterPro" id="IPR030678">
    <property type="entry name" value="Peptide/Ni-bd"/>
</dbReference>
<dbReference type="Gene3D" id="3.10.105.10">
    <property type="entry name" value="Dipeptide-binding Protein, Domain 3"/>
    <property type="match status" value="1"/>
</dbReference>
<dbReference type="Proteomes" id="UP000245911">
    <property type="component" value="Unassembled WGS sequence"/>
</dbReference>
<dbReference type="GO" id="GO:0030288">
    <property type="term" value="C:outer membrane-bounded periplasmic space"/>
    <property type="evidence" value="ECO:0007669"/>
    <property type="project" value="UniProtKB-ARBA"/>
</dbReference>
<dbReference type="Pfam" id="PF00496">
    <property type="entry name" value="SBP_bac_5"/>
    <property type="match status" value="1"/>
</dbReference>
<dbReference type="Gene3D" id="3.90.76.10">
    <property type="entry name" value="Dipeptide-binding Protein, Domain 1"/>
    <property type="match status" value="1"/>
</dbReference>
<evidence type="ECO:0000256" key="1">
    <source>
        <dbReference type="ARBA" id="ARBA00004418"/>
    </source>
</evidence>
<dbReference type="PANTHER" id="PTHR30290">
    <property type="entry name" value="PERIPLASMIC BINDING COMPONENT OF ABC TRANSPORTER"/>
    <property type="match status" value="1"/>
</dbReference>
<keyword evidence="4" id="KW-0732">Signal</keyword>
<comment type="similarity">
    <text evidence="2">Belongs to the bacterial solute-binding protein 5 family.</text>
</comment>
<protein>
    <submittedName>
        <fullName evidence="6">Peptide ABC transporter substrate-binding protein</fullName>
    </submittedName>
</protein>
<evidence type="ECO:0000313" key="6">
    <source>
        <dbReference type="EMBL" id="PVH28034.1"/>
    </source>
</evidence>
<dbReference type="NCBIfam" id="TIGR01409">
    <property type="entry name" value="TAT_signal_seq"/>
    <property type="match status" value="1"/>
</dbReference>
<dbReference type="OrthoDB" id="9803988at2"/>
<dbReference type="PANTHER" id="PTHR30290:SF10">
    <property type="entry name" value="PERIPLASMIC OLIGOPEPTIDE-BINDING PROTEIN-RELATED"/>
    <property type="match status" value="1"/>
</dbReference>
<dbReference type="AlphaFoldDB" id="A0A2T8HRI1"/>
<reference evidence="6 7" key="1">
    <citation type="submission" date="2018-04" db="EMBL/GenBank/DDBJ databases">
        <title>Pararhodobacter oceanense sp. nov., isolated from marine intertidal sediment.</title>
        <authorList>
            <person name="Wang X.-L."/>
            <person name="Du Z.-J."/>
        </authorList>
    </citation>
    <scope>NUCLEOTIDE SEQUENCE [LARGE SCALE GENOMIC DNA]</scope>
    <source>
        <strain evidence="6 7">AM505</strain>
    </source>
</reference>
<dbReference type="SUPFAM" id="SSF53850">
    <property type="entry name" value="Periplasmic binding protein-like II"/>
    <property type="match status" value="1"/>
</dbReference>
<dbReference type="GO" id="GO:1904680">
    <property type="term" value="F:peptide transmembrane transporter activity"/>
    <property type="evidence" value="ECO:0007669"/>
    <property type="project" value="TreeGrafter"/>
</dbReference>
<dbReference type="Gene3D" id="3.40.190.10">
    <property type="entry name" value="Periplasmic binding protein-like II"/>
    <property type="match status" value="1"/>
</dbReference>
<dbReference type="RefSeq" id="WP_116559302.1">
    <property type="nucleotide sequence ID" value="NZ_QDKM01000007.1"/>
</dbReference>
<dbReference type="InterPro" id="IPR000914">
    <property type="entry name" value="SBP_5_dom"/>
</dbReference>
<evidence type="ECO:0000256" key="2">
    <source>
        <dbReference type="ARBA" id="ARBA00005695"/>
    </source>
</evidence>
<dbReference type="InterPro" id="IPR006311">
    <property type="entry name" value="TAT_signal"/>
</dbReference>
<comment type="subcellular location">
    <subcellularLocation>
        <location evidence="1">Periplasm</location>
    </subcellularLocation>
</comment>
<dbReference type="InterPro" id="IPR039424">
    <property type="entry name" value="SBP_5"/>
</dbReference>
<dbReference type="GO" id="GO:0015833">
    <property type="term" value="P:peptide transport"/>
    <property type="evidence" value="ECO:0007669"/>
    <property type="project" value="TreeGrafter"/>
</dbReference>
<keyword evidence="3" id="KW-0813">Transport</keyword>
<evidence type="ECO:0000256" key="3">
    <source>
        <dbReference type="ARBA" id="ARBA00022448"/>
    </source>
</evidence>
<accession>A0A2T8HRI1</accession>
<dbReference type="CDD" id="cd08503">
    <property type="entry name" value="PBP2_NikA_DppA_OppA_like_17"/>
    <property type="match status" value="1"/>
</dbReference>
<feature type="domain" description="Solute-binding protein family 5" evidence="5">
    <location>
        <begin position="87"/>
        <end position="436"/>
    </location>
</feature>
<dbReference type="EMBL" id="QDKM01000007">
    <property type="protein sequence ID" value="PVH28034.1"/>
    <property type="molecule type" value="Genomic_DNA"/>
</dbReference>
<dbReference type="PIRSF" id="PIRSF002741">
    <property type="entry name" value="MppA"/>
    <property type="match status" value="1"/>
</dbReference>